<reference evidence="8 9" key="1">
    <citation type="submission" date="2024-03" db="EMBL/GenBank/DDBJ databases">
        <title>Bacilli Hybrid Assemblies.</title>
        <authorList>
            <person name="Kovac J."/>
        </authorList>
    </citation>
    <scope>NUCLEOTIDE SEQUENCE [LARGE SCALE GENOMIC DNA]</scope>
    <source>
        <strain evidence="8 9">FSL M8-0022</strain>
    </source>
</reference>
<dbReference type="PRINTS" id="PR00505">
    <property type="entry name" value="D12N6MTFRASE"/>
</dbReference>
<dbReference type="EC" id="2.1.1.72" evidence="2 7"/>
<dbReference type="InterPro" id="IPR012327">
    <property type="entry name" value="MeTrfase_D12"/>
</dbReference>
<dbReference type="PROSITE" id="PS00092">
    <property type="entry name" value="N6_MTASE"/>
    <property type="match status" value="1"/>
</dbReference>
<dbReference type="PANTHER" id="PTHR30481:SF3">
    <property type="entry name" value="DNA ADENINE METHYLASE"/>
    <property type="match status" value="1"/>
</dbReference>
<evidence type="ECO:0000256" key="2">
    <source>
        <dbReference type="ARBA" id="ARBA00011900"/>
    </source>
</evidence>
<dbReference type="InterPro" id="IPR002052">
    <property type="entry name" value="DNA_methylase_N6_adenine_CS"/>
</dbReference>
<accession>A0ABU9K2Z7</accession>
<protein>
    <recommendedName>
        <fullName evidence="2 7">Site-specific DNA-methyltransferase (adenine-specific)</fullName>
        <ecNumber evidence="2 7">2.1.1.72</ecNumber>
    </recommendedName>
</protein>
<evidence type="ECO:0000256" key="1">
    <source>
        <dbReference type="ARBA" id="ARBA00006594"/>
    </source>
</evidence>
<dbReference type="PANTHER" id="PTHR30481">
    <property type="entry name" value="DNA ADENINE METHYLASE"/>
    <property type="match status" value="1"/>
</dbReference>
<evidence type="ECO:0000256" key="3">
    <source>
        <dbReference type="ARBA" id="ARBA00022603"/>
    </source>
</evidence>
<sequence length="277" mass="33036">MVKFQPVVKWSGSKRSQSEDIIKMIPNKEFNTYYEPFVGGASVLYQLLHSDKKFNRYICSDINNDLISLWKKIKNEPYEIINSYEKMWNELNIDDDKKRKKNYFYMVRERFNKEKNPDDFMFIMRTTTNGMPRYNNSGEFNNSFHVTRNGIVPNTLANIVVEWSELLNKYEVEFICTSFENVITTNNDFMYSDPPYPNTKGMYYGKINYGVFWDWLRKQQGSYMFSFPGKTSSLNIVYEVPEDTYSKHEYLYSGNSSFRRIIGKSNKEYVQESLYIK</sequence>
<dbReference type="EMBL" id="JBBYAK010000002">
    <property type="protein sequence ID" value="MEL3959456.1"/>
    <property type="molecule type" value="Genomic_DNA"/>
</dbReference>
<dbReference type="Gene3D" id="3.40.50.150">
    <property type="entry name" value="Vaccinia Virus protein VP39"/>
    <property type="match status" value="1"/>
</dbReference>
<keyword evidence="9" id="KW-1185">Reference proteome</keyword>
<evidence type="ECO:0000256" key="4">
    <source>
        <dbReference type="ARBA" id="ARBA00022679"/>
    </source>
</evidence>
<proteinExistence type="inferred from homology"/>
<evidence type="ECO:0000313" key="9">
    <source>
        <dbReference type="Proteomes" id="UP001459714"/>
    </source>
</evidence>
<comment type="catalytic activity">
    <reaction evidence="6 7">
        <text>a 2'-deoxyadenosine in DNA + S-adenosyl-L-methionine = an N(6)-methyl-2'-deoxyadenosine in DNA + S-adenosyl-L-homocysteine + H(+)</text>
        <dbReference type="Rhea" id="RHEA:15197"/>
        <dbReference type="Rhea" id="RHEA-COMP:12418"/>
        <dbReference type="Rhea" id="RHEA-COMP:12419"/>
        <dbReference type="ChEBI" id="CHEBI:15378"/>
        <dbReference type="ChEBI" id="CHEBI:57856"/>
        <dbReference type="ChEBI" id="CHEBI:59789"/>
        <dbReference type="ChEBI" id="CHEBI:90615"/>
        <dbReference type="ChEBI" id="CHEBI:90616"/>
        <dbReference type="EC" id="2.1.1.72"/>
    </reaction>
</comment>
<gene>
    <name evidence="8" type="ORF">NST17_20100</name>
</gene>
<dbReference type="InterPro" id="IPR029063">
    <property type="entry name" value="SAM-dependent_MTases_sf"/>
</dbReference>
<dbReference type="NCBIfam" id="TIGR00571">
    <property type="entry name" value="dam"/>
    <property type="match status" value="1"/>
</dbReference>
<evidence type="ECO:0000256" key="7">
    <source>
        <dbReference type="RuleBase" id="RU361257"/>
    </source>
</evidence>
<dbReference type="RefSeq" id="WP_342021091.1">
    <property type="nucleotide sequence ID" value="NZ_JBBYAK010000002.1"/>
</dbReference>
<keyword evidence="5 7" id="KW-0949">S-adenosyl-L-methionine</keyword>
<name>A0ABU9K2Z7_9BACI</name>
<keyword evidence="3 7" id="KW-0489">Methyltransferase</keyword>
<dbReference type="Gene3D" id="1.10.1020.10">
    <property type="entry name" value="Adenine-specific Methyltransferase, Domain 2"/>
    <property type="match status" value="1"/>
</dbReference>
<dbReference type="Pfam" id="PF02086">
    <property type="entry name" value="MethyltransfD12"/>
    <property type="match status" value="1"/>
</dbReference>
<dbReference type="InterPro" id="IPR023095">
    <property type="entry name" value="Ade_MeTrfase_dom_2"/>
</dbReference>
<evidence type="ECO:0000256" key="5">
    <source>
        <dbReference type="ARBA" id="ARBA00022691"/>
    </source>
</evidence>
<dbReference type="SUPFAM" id="SSF53335">
    <property type="entry name" value="S-adenosyl-L-methionine-dependent methyltransferases"/>
    <property type="match status" value="1"/>
</dbReference>
<dbReference type="Proteomes" id="UP001459714">
    <property type="component" value="Unassembled WGS sequence"/>
</dbReference>
<dbReference type="GO" id="GO:0009007">
    <property type="term" value="F:site-specific DNA-methyltransferase (adenine-specific) activity"/>
    <property type="evidence" value="ECO:0007669"/>
    <property type="project" value="UniProtKB-EC"/>
</dbReference>
<dbReference type="GO" id="GO:0032259">
    <property type="term" value="P:methylation"/>
    <property type="evidence" value="ECO:0007669"/>
    <property type="project" value="UniProtKB-KW"/>
</dbReference>
<evidence type="ECO:0000313" key="8">
    <source>
        <dbReference type="EMBL" id="MEL3959456.1"/>
    </source>
</evidence>
<keyword evidence="4 7" id="KW-0808">Transferase</keyword>
<comment type="similarity">
    <text evidence="1 7">Belongs to the N(4)/N(6)-methyltransferase family.</text>
</comment>
<comment type="caution">
    <text evidence="8">The sequence shown here is derived from an EMBL/GenBank/DDBJ whole genome shotgun (WGS) entry which is preliminary data.</text>
</comment>
<evidence type="ECO:0000256" key="6">
    <source>
        <dbReference type="ARBA" id="ARBA00047942"/>
    </source>
</evidence>
<organism evidence="8 9">
    <name type="scientific">Caldifermentibacillus hisashii</name>
    <dbReference type="NCBI Taxonomy" id="996558"/>
    <lineage>
        <taxon>Bacteria</taxon>
        <taxon>Bacillati</taxon>
        <taxon>Bacillota</taxon>
        <taxon>Bacilli</taxon>
        <taxon>Bacillales</taxon>
        <taxon>Bacillaceae</taxon>
        <taxon>Caldifermentibacillus</taxon>
    </lineage>
</organism>